<name>A0A0A0BNR9_9CELL</name>
<proteinExistence type="predicted"/>
<dbReference type="InterPro" id="IPR008136">
    <property type="entry name" value="CinA_C"/>
</dbReference>
<evidence type="ECO:0000313" key="2">
    <source>
        <dbReference type="EMBL" id="KGM08704.1"/>
    </source>
</evidence>
<reference evidence="2 3" key="1">
    <citation type="submission" date="2013-08" db="EMBL/GenBank/DDBJ databases">
        <title>Genome sequencing of Cellulomonas bogoriensis 69B4.</title>
        <authorList>
            <person name="Chen F."/>
            <person name="Li Y."/>
            <person name="Wang G."/>
        </authorList>
    </citation>
    <scope>NUCLEOTIDE SEQUENCE [LARGE SCALE GENOMIC DNA]</scope>
    <source>
        <strain evidence="2 3">69B4</strain>
    </source>
</reference>
<dbReference type="Proteomes" id="UP000054314">
    <property type="component" value="Unassembled WGS sequence"/>
</dbReference>
<feature type="non-terminal residue" evidence="2">
    <location>
        <position position="1"/>
    </location>
</feature>
<evidence type="ECO:0000313" key="3">
    <source>
        <dbReference type="Proteomes" id="UP000054314"/>
    </source>
</evidence>
<protein>
    <submittedName>
        <fullName evidence="2">Competence protein</fullName>
    </submittedName>
</protein>
<organism evidence="2 3">
    <name type="scientific">Cellulomonas bogoriensis 69B4 = DSM 16987</name>
    <dbReference type="NCBI Taxonomy" id="1386082"/>
    <lineage>
        <taxon>Bacteria</taxon>
        <taxon>Bacillati</taxon>
        <taxon>Actinomycetota</taxon>
        <taxon>Actinomycetes</taxon>
        <taxon>Micrococcales</taxon>
        <taxon>Cellulomonadaceae</taxon>
        <taxon>Cellulomonas</taxon>
    </lineage>
</organism>
<dbReference type="EMBL" id="AXCZ01000262">
    <property type="protein sequence ID" value="KGM08704.1"/>
    <property type="molecule type" value="Genomic_DNA"/>
</dbReference>
<dbReference type="SUPFAM" id="SSF142433">
    <property type="entry name" value="CinA-like"/>
    <property type="match status" value="1"/>
</dbReference>
<dbReference type="InterPro" id="IPR036653">
    <property type="entry name" value="CinA-like_C"/>
</dbReference>
<accession>A0A0A0BNR9</accession>
<dbReference type="Gene3D" id="3.90.950.20">
    <property type="entry name" value="CinA-like"/>
    <property type="match status" value="1"/>
</dbReference>
<comment type="caution">
    <text evidence="2">The sequence shown here is derived from an EMBL/GenBank/DDBJ whole genome shotgun (WGS) entry which is preliminary data.</text>
</comment>
<keyword evidence="3" id="KW-1185">Reference proteome</keyword>
<feature type="domain" description="CinA C-terminal" evidence="1">
    <location>
        <begin position="6"/>
        <end position="154"/>
    </location>
</feature>
<dbReference type="RefSeq" id="WP_035062711.1">
    <property type="nucleotide sequence ID" value="NZ_AXCZ01000262.1"/>
</dbReference>
<evidence type="ECO:0000259" key="1">
    <source>
        <dbReference type="Pfam" id="PF02464"/>
    </source>
</evidence>
<sequence>PSPTSAGRVVAGLRARGWHLAVAESLTGGSVCDAVVQVPGASQVLRGGVVAYATDVKATVLGVDVAVLAAHGPVHPEVAVQMAQGVRSLLGADVGAATTGVAGPGPAGGVPAGTVLVAVAGPRGTTVHRLDGGAVVGDREAVRARARALCLDAVVAHVDAEG</sequence>
<gene>
    <name evidence="2" type="ORF">N869_00250</name>
</gene>
<dbReference type="Pfam" id="PF02464">
    <property type="entry name" value="CinA"/>
    <property type="match status" value="1"/>
</dbReference>
<dbReference type="AlphaFoldDB" id="A0A0A0BNR9"/>
<dbReference type="NCBIfam" id="TIGR00199">
    <property type="entry name" value="PncC_domain"/>
    <property type="match status" value="1"/>
</dbReference>